<name>A0A5S9M352_BACIA</name>
<dbReference type="GO" id="GO:0000049">
    <property type="term" value="F:tRNA binding"/>
    <property type="evidence" value="ECO:0007669"/>
    <property type="project" value="InterPro"/>
</dbReference>
<comment type="similarity">
    <text evidence="1">Belongs to the class-I aminoacyl-tRNA synthetase family. Glutamate--tRNA ligase type 1 subfamily.</text>
</comment>
<dbReference type="GO" id="GO:0005829">
    <property type="term" value="C:cytosol"/>
    <property type="evidence" value="ECO:0007669"/>
    <property type="project" value="TreeGrafter"/>
</dbReference>
<dbReference type="SUPFAM" id="SSF52374">
    <property type="entry name" value="Nucleotidylyl transferase"/>
    <property type="match status" value="1"/>
</dbReference>
<keyword evidence="5 7" id="KW-0648">Protein biosynthesis</keyword>
<feature type="domain" description="Glutamyl/glutaminyl-tRNA synthetase class Ib catalytic" evidence="8">
    <location>
        <begin position="3"/>
        <end position="235"/>
    </location>
</feature>
<proteinExistence type="inferred from homology"/>
<dbReference type="GO" id="GO:0004818">
    <property type="term" value="F:glutamate-tRNA ligase activity"/>
    <property type="evidence" value="ECO:0007669"/>
    <property type="project" value="InterPro"/>
</dbReference>
<keyword evidence="4 7" id="KW-0067">ATP-binding</keyword>
<dbReference type="GO" id="GO:0005524">
    <property type="term" value="F:ATP binding"/>
    <property type="evidence" value="ECO:0007669"/>
    <property type="project" value="UniProtKB-KW"/>
</dbReference>
<dbReference type="Proteomes" id="UP000464658">
    <property type="component" value="Chromosome"/>
</dbReference>
<evidence type="ECO:0000256" key="6">
    <source>
        <dbReference type="ARBA" id="ARBA00023146"/>
    </source>
</evidence>
<evidence type="ECO:0000256" key="4">
    <source>
        <dbReference type="ARBA" id="ARBA00022840"/>
    </source>
</evidence>
<evidence type="ECO:0000313" key="10">
    <source>
        <dbReference type="Proteomes" id="UP000464658"/>
    </source>
</evidence>
<organism evidence="9 10">
    <name type="scientific">Bacillus safensis</name>
    <dbReference type="NCBI Taxonomy" id="561879"/>
    <lineage>
        <taxon>Bacteria</taxon>
        <taxon>Bacillati</taxon>
        <taxon>Bacillota</taxon>
        <taxon>Bacilli</taxon>
        <taxon>Bacillales</taxon>
        <taxon>Bacillaceae</taxon>
        <taxon>Bacillus</taxon>
    </lineage>
</organism>
<dbReference type="SUPFAM" id="SSF48163">
    <property type="entry name" value="An anticodon-binding domain of class I aminoacyl-tRNA synthetases"/>
    <property type="match status" value="1"/>
</dbReference>
<dbReference type="PANTHER" id="PTHR43311">
    <property type="entry name" value="GLUTAMATE--TRNA LIGASE"/>
    <property type="match status" value="1"/>
</dbReference>
<keyword evidence="2 7" id="KW-0436">Ligase</keyword>
<reference evidence="9 10" key="1">
    <citation type="submission" date="2019-12" db="EMBL/GenBank/DDBJ databases">
        <title>Full genome sequence of a Bacillus safensis strain isolated from commercially available natto in Indonesia.</title>
        <authorList>
            <person name="Yoshida M."/>
            <person name="Uomi M."/>
            <person name="Waturangi D."/>
            <person name="Ekaputri J.J."/>
            <person name="Setiamarga D.H.E."/>
        </authorList>
    </citation>
    <scope>NUCLEOTIDE SEQUENCE [LARGE SCALE GENOMIC DNA]</scope>
    <source>
        <strain evidence="9 10">IDN1</strain>
    </source>
</reference>
<dbReference type="NCBIfam" id="TIGR00464">
    <property type="entry name" value="gltX_bact"/>
    <property type="match status" value="1"/>
</dbReference>
<dbReference type="Pfam" id="PF00749">
    <property type="entry name" value="tRNA-synt_1c"/>
    <property type="match status" value="1"/>
</dbReference>
<dbReference type="EMBL" id="AP021906">
    <property type="protein sequence ID" value="BBP86564.1"/>
    <property type="molecule type" value="Genomic_DNA"/>
</dbReference>
<evidence type="ECO:0000256" key="2">
    <source>
        <dbReference type="ARBA" id="ARBA00022598"/>
    </source>
</evidence>
<dbReference type="Gene3D" id="3.40.50.620">
    <property type="entry name" value="HUPs"/>
    <property type="match status" value="1"/>
</dbReference>
<dbReference type="GO" id="GO:0006424">
    <property type="term" value="P:glutamyl-tRNA aminoacylation"/>
    <property type="evidence" value="ECO:0007669"/>
    <property type="project" value="InterPro"/>
</dbReference>
<dbReference type="InterPro" id="IPR004527">
    <property type="entry name" value="Glu-tRNA-ligase_bac/mito"/>
</dbReference>
<protein>
    <recommendedName>
        <fullName evidence="8">Glutamyl/glutaminyl-tRNA synthetase class Ib catalytic domain-containing protein</fullName>
    </recommendedName>
</protein>
<dbReference type="InterPro" id="IPR049940">
    <property type="entry name" value="GluQ/Sye"/>
</dbReference>
<accession>A0A5S9M352</accession>
<evidence type="ECO:0000256" key="5">
    <source>
        <dbReference type="ARBA" id="ARBA00022917"/>
    </source>
</evidence>
<dbReference type="InterPro" id="IPR020058">
    <property type="entry name" value="Glu/Gln-tRNA-synth_Ib_cat-dom"/>
</dbReference>
<dbReference type="InterPro" id="IPR000924">
    <property type="entry name" value="Glu/Gln-tRNA-synth"/>
</dbReference>
<keyword evidence="6 7" id="KW-0030">Aminoacyl-tRNA synthetase</keyword>
<evidence type="ECO:0000256" key="1">
    <source>
        <dbReference type="ARBA" id="ARBA00007894"/>
    </source>
</evidence>
<dbReference type="PRINTS" id="PR00987">
    <property type="entry name" value="TRNASYNTHGLU"/>
</dbReference>
<dbReference type="PANTHER" id="PTHR43311:SF2">
    <property type="entry name" value="GLUTAMATE--TRNA LIGASE, MITOCHONDRIAL-RELATED"/>
    <property type="match status" value="1"/>
</dbReference>
<dbReference type="InterPro" id="IPR014729">
    <property type="entry name" value="Rossmann-like_a/b/a_fold"/>
</dbReference>
<gene>
    <name evidence="9" type="ORF">BsIDN1_01820</name>
</gene>
<evidence type="ECO:0000256" key="3">
    <source>
        <dbReference type="ARBA" id="ARBA00022741"/>
    </source>
</evidence>
<dbReference type="AlphaFoldDB" id="A0A5S9M352"/>
<evidence type="ECO:0000313" key="9">
    <source>
        <dbReference type="EMBL" id="BBP86564.1"/>
    </source>
</evidence>
<keyword evidence="3 7" id="KW-0547">Nucleotide-binding</keyword>
<evidence type="ECO:0000259" key="8">
    <source>
        <dbReference type="Pfam" id="PF00749"/>
    </source>
</evidence>
<evidence type="ECO:0000256" key="7">
    <source>
        <dbReference type="RuleBase" id="RU363037"/>
    </source>
</evidence>
<sequence length="263" mass="30600">MIFKKYYDELLEKDLAYKCYCTAEELEAEREAQIARSEMPRYSGKCSHLSKKEEEDKLIAEGREPSIRFRVPKGEIIKFDDMVKGDISFETDGIGDFVIVKKDGTPTYNFAVAVDDHLMKMTHVLRGEDHISNTPKQIMIFHAFGWDVPLFGHMTLIVNENRKKLSKRDESIIQFIEQYKNLGYLPEALFNFIALLGWSPVGEEELFTKEQFIDIFDVNRLSKSPALFDMHKLKWVNNQYVKALDLDQVVALTLPHLQKRQAR</sequence>
<dbReference type="InterPro" id="IPR008925">
    <property type="entry name" value="aa_tRNA-synth_I_cd-bd_sf"/>
</dbReference>